<reference evidence="1 2" key="1">
    <citation type="journal article" date="2021" name="Int. J. Syst. Evol. Microbiol.">
        <title>Reticulibacter mediterranei gen. nov., sp. nov., within the new family Reticulibacteraceae fam. nov., and Ktedonospora formicarum gen. nov., sp. nov., Ktedonobacter robiniae sp. nov., Dictyobacter formicarum sp. nov. and Dictyobacter arantiisoli sp. nov., belonging to the class Ktedonobacteria.</title>
        <authorList>
            <person name="Yabe S."/>
            <person name="Zheng Y."/>
            <person name="Wang C.M."/>
            <person name="Sakai Y."/>
            <person name="Abe K."/>
            <person name="Yokota A."/>
            <person name="Donadio S."/>
            <person name="Cavaletti L."/>
            <person name="Monciardini P."/>
        </authorList>
    </citation>
    <scope>NUCLEOTIDE SEQUENCE [LARGE SCALE GENOMIC DNA]</scope>
    <source>
        <strain evidence="1 2">SOSP1-9</strain>
    </source>
</reference>
<sequence length="85" mass="9818">MIRLHAQGWSISTIARYLDVSRPTIYGILKRWVEKGIRGLSDKSHANTSKPCVDLPTRNLIRKKQEENPLLGKWRMYAALKQQEG</sequence>
<organism evidence="1 2">
    <name type="scientific">Dictyobacter formicarum</name>
    <dbReference type="NCBI Taxonomy" id="2778368"/>
    <lineage>
        <taxon>Bacteria</taxon>
        <taxon>Bacillati</taxon>
        <taxon>Chloroflexota</taxon>
        <taxon>Ktedonobacteria</taxon>
        <taxon>Ktedonobacterales</taxon>
        <taxon>Dictyobacteraceae</taxon>
        <taxon>Dictyobacter</taxon>
    </lineage>
</organism>
<evidence type="ECO:0000313" key="1">
    <source>
        <dbReference type="EMBL" id="GHO82235.1"/>
    </source>
</evidence>
<proteinExistence type="predicted"/>
<dbReference type="EMBL" id="BNJJ01000001">
    <property type="protein sequence ID" value="GHO82235.1"/>
    <property type="molecule type" value="Genomic_DNA"/>
</dbReference>
<evidence type="ECO:0000313" key="2">
    <source>
        <dbReference type="Proteomes" id="UP000635565"/>
    </source>
</evidence>
<name>A0ABQ3V7Y7_9CHLR</name>
<dbReference type="Pfam" id="PF13384">
    <property type="entry name" value="HTH_23"/>
    <property type="match status" value="1"/>
</dbReference>
<dbReference type="InterPro" id="IPR036388">
    <property type="entry name" value="WH-like_DNA-bd_sf"/>
</dbReference>
<accession>A0ABQ3V7Y7</accession>
<comment type="caution">
    <text evidence="1">The sequence shown here is derived from an EMBL/GenBank/DDBJ whole genome shotgun (WGS) entry which is preliminary data.</text>
</comment>
<keyword evidence="2" id="KW-1185">Reference proteome</keyword>
<dbReference type="SUPFAM" id="SSF46689">
    <property type="entry name" value="Homeodomain-like"/>
    <property type="match status" value="1"/>
</dbReference>
<protein>
    <recommendedName>
        <fullName evidence="3">Transposase IS30-like HTH domain-containing protein</fullName>
    </recommendedName>
</protein>
<dbReference type="InterPro" id="IPR009057">
    <property type="entry name" value="Homeodomain-like_sf"/>
</dbReference>
<evidence type="ECO:0008006" key="3">
    <source>
        <dbReference type="Google" id="ProtNLM"/>
    </source>
</evidence>
<gene>
    <name evidence="1" type="ORF">KSZ_02410</name>
</gene>
<dbReference type="Proteomes" id="UP000635565">
    <property type="component" value="Unassembled WGS sequence"/>
</dbReference>
<dbReference type="Gene3D" id="1.10.10.10">
    <property type="entry name" value="Winged helix-like DNA-binding domain superfamily/Winged helix DNA-binding domain"/>
    <property type="match status" value="1"/>
</dbReference>